<dbReference type="InParanoid" id="A0A0V0QDL4"/>
<keyword evidence="2" id="KW-0472">Membrane</keyword>
<keyword evidence="7" id="KW-1185">Reference proteome</keyword>
<name>A0A0V0QDL4_PSEPJ</name>
<keyword evidence="1" id="KW-0962">Peroxisome biogenesis</keyword>
<evidence type="ECO:0000256" key="3">
    <source>
        <dbReference type="ARBA" id="ARBA00023140"/>
    </source>
</evidence>
<organism evidence="6 7">
    <name type="scientific">Pseudocohnilembus persalinus</name>
    <name type="common">Ciliate</name>
    <dbReference type="NCBI Taxonomy" id="266149"/>
    <lineage>
        <taxon>Eukaryota</taxon>
        <taxon>Sar</taxon>
        <taxon>Alveolata</taxon>
        <taxon>Ciliophora</taxon>
        <taxon>Intramacronucleata</taxon>
        <taxon>Oligohymenophorea</taxon>
        <taxon>Scuticociliatia</taxon>
        <taxon>Philasterida</taxon>
        <taxon>Pseudocohnilembidae</taxon>
        <taxon>Pseudocohnilembus</taxon>
    </lineage>
</organism>
<evidence type="ECO:0000256" key="2">
    <source>
        <dbReference type="ARBA" id="ARBA00023136"/>
    </source>
</evidence>
<dbReference type="PANTHER" id="PTHR12652:SF50">
    <property type="entry name" value="PEROXIN 11"/>
    <property type="match status" value="1"/>
</dbReference>
<evidence type="ECO:0000256" key="5">
    <source>
        <dbReference type="SAM" id="MobiDB-lite"/>
    </source>
</evidence>
<gene>
    <name evidence="6" type="ORF">PPERSA_10794</name>
</gene>
<evidence type="ECO:0000313" key="7">
    <source>
        <dbReference type="Proteomes" id="UP000054937"/>
    </source>
</evidence>
<dbReference type="OrthoDB" id="411017at2759"/>
<dbReference type="AlphaFoldDB" id="A0A0V0QDL4"/>
<evidence type="ECO:0000256" key="1">
    <source>
        <dbReference type="ARBA" id="ARBA00022593"/>
    </source>
</evidence>
<dbReference type="PANTHER" id="PTHR12652">
    <property type="entry name" value="PEROXISOMAL BIOGENESIS FACTOR 11"/>
    <property type="match status" value="1"/>
</dbReference>
<dbReference type="OMA" id="TWARNTR"/>
<reference evidence="6 7" key="1">
    <citation type="journal article" date="2015" name="Sci. Rep.">
        <title>Genome of the facultative scuticociliatosis pathogen Pseudocohnilembus persalinus provides insight into its virulence through horizontal gene transfer.</title>
        <authorList>
            <person name="Xiong J."/>
            <person name="Wang G."/>
            <person name="Cheng J."/>
            <person name="Tian M."/>
            <person name="Pan X."/>
            <person name="Warren A."/>
            <person name="Jiang C."/>
            <person name="Yuan D."/>
            <person name="Miao W."/>
        </authorList>
    </citation>
    <scope>NUCLEOTIDE SEQUENCE [LARGE SCALE GENOMIC DNA]</scope>
    <source>
        <strain evidence="6">36N120E</strain>
    </source>
</reference>
<comment type="subcellular location">
    <subcellularLocation>
        <location evidence="4">Peroxisome membrane</location>
    </subcellularLocation>
</comment>
<sequence length="544" mass="63191">MNQVGSMKRVFSGIEIKKNLKRASQKAVMYPLRGIEVVGDASSILKQSRGRDKICSLLQYIADFYYSCHKHSQIGLIKLLFLEGQIKSVIIAGKVRDSMKQGRKIFKFLKYLEQLDKFKKIYKNQGKQHIFFSLLQYLKVICKICSQFFDNILWGINVGVLSEVVTSDTPKNVKNIKDTFSLIGQILKIIVTHIQYLENDTKEQTLFEEILKIDNCIMVKMEKSRQLCLKYLVQRGKKRDKRYKLVITLIRIMMLTKRLKIYPLNKLMDGVLYSFCGLFITVTEIFIQLTQQPLQAKVGINQLQIAPYNGISYIQSQSLQSLDTQGQQQFTLQNQNLNENQIGQSFSYINNLQQKNMDLNNGNYYKRNDQNFIYQNMQNQSLGGSDFSDLINRHVDQQFDMENSKNKSKFKKASNQYDVGRGLTSSSDSDDEQQNNQKNNLKNGLDKNKHKIIQNSEIISQMGNNNLNNNNSSNSNNRRYSSHIHENKNQIDLTQQKQEQQQQNFQRTMSCKDHIFAMADNYNQTIQNLAKSIKINQLNDKKKE</sequence>
<evidence type="ECO:0000256" key="4">
    <source>
        <dbReference type="ARBA" id="ARBA00046271"/>
    </source>
</evidence>
<dbReference type="Proteomes" id="UP000054937">
    <property type="component" value="Unassembled WGS sequence"/>
</dbReference>
<feature type="compositionally biased region" description="Low complexity" evidence="5">
    <location>
        <begin position="434"/>
        <end position="443"/>
    </location>
</feature>
<dbReference type="GO" id="GO:0005778">
    <property type="term" value="C:peroxisomal membrane"/>
    <property type="evidence" value="ECO:0007669"/>
    <property type="project" value="UniProtKB-SubCell"/>
</dbReference>
<keyword evidence="3" id="KW-0576">Peroxisome</keyword>
<dbReference type="InterPro" id="IPR008733">
    <property type="entry name" value="PEX11"/>
</dbReference>
<dbReference type="Pfam" id="PF05648">
    <property type="entry name" value="PEX11"/>
    <property type="match status" value="1"/>
</dbReference>
<evidence type="ECO:0000313" key="6">
    <source>
        <dbReference type="EMBL" id="KRX00295.1"/>
    </source>
</evidence>
<proteinExistence type="predicted"/>
<dbReference type="GO" id="GO:0016559">
    <property type="term" value="P:peroxisome fission"/>
    <property type="evidence" value="ECO:0007669"/>
    <property type="project" value="InterPro"/>
</dbReference>
<protein>
    <submittedName>
        <fullName evidence="6">Uncharacterized protein</fullName>
    </submittedName>
</protein>
<comment type="caution">
    <text evidence="6">The sequence shown here is derived from an EMBL/GenBank/DDBJ whole genome shotgun (WGS) entry which is preliminary data.</text>
</comment>
<accession>A0A0V0QDL4</accession>
<feature type="region of interest" description="Disordered" evidence="5">
    <location>
        <begin position="400"/>
        <end position="449"/>
    </location>
</feature>
<dbReference type="EMBL" id="LDAU01000194">
    <property type="protein sequence ID" value="KRX00295.1"/>
    <property type="molecule type" value="Genomic_DNA"/>
</dbReference>